<evidence type="ECO:0000313" key="2">
    <source>
        <dbReference type="Proteomes" id="UP000824202"/>
    </source>
</evidence>
<protein>
    <submittedName>
        <fullName evidence="1">Uncharacterized protein</fullName>
    </submittedName>
</protein>
<proteinExistence type="predicted"/>
<dbReference type="EMBL" id="DXFT01000082">
    <property type="protein sequence ID" value="HIX03291.1"/>
    <property type="molecule type" value="Genomic_DNA"/>
</dbReference>
<name>A0A9D1UZD0_9BACT</name>
<reference evidence="1" key="2">
    <citation type="submission" date="2021-04" db="EMBL/GenBank/DDBJ databases">
        <authorList>
            <person name="Gilroy R."/>
        </authorList>
    </citation>
    <scope>NUCLEOTIDE SEQUENCE</scope>
    <source>
        <strain evidence="1">23274</strain>
    </source>
</reference>
<organism evidence="1 2">
    <name type="scientific">Candidatus Odoribacter faecigallinarum</name>
    <dbReference type="NCBI Taxonomy" id="2838706"/>
    <lineage>
        <taxon>Bacteria</taxon>
        <taxon>Pseudomonadati</taxon>
        <taxon>Bacteroidota</taxon>
        <taxon>Bacteroidia</taxon>
        <taxon>Bacteroidales</taxon>
        <taxon>Odoribacteraceae</taxon>
        <taxon>Odoribacter</taxon>
    </lineage>
</organism>
<sequence length="210" mass="23114">MAEFNSYLLGKASKSVGNVTLFYVKKKNIARAKIFKRKDTVTPEILTQRAKLGILSQEGRRMLPVVRKGFVGVGKGSPSNAFVQLNMDAVEVDGDYNATINYPQLRVASGIQITPKVAATYSEPDSQYAFTVESQEEEEGFALTDDKVYAVLYESVLKRTRLVDLGTRGAPNELSYQLPEDWDAANVHLYAFATTANGRVASDSIYLTVG</sequence>
<reference evidence="1" key="1">
    <citation type="journal article" date="2021" name="PeerJ">
        <title>Extensive microbial diversity within the chicken gut microbiome revealed by metagenomics and culture.</title>
        <authorList>
            <person name="Gilroy R."/>
            <person name="Ravi A."/>
            <person name="Getino M."/>
            <person name="Pursley I."/>
            <person name="Horton D.L."/>
            <person name="Alikhan N.F."/>
            <person name="Baker D."/>
            <person name="Gharbi K."/>
            <person name="Hall N."/>
            <person name="Watson M."/>
            <person name="Adriaenssens E.M."/>
            <person name="Foster-Nyarko E."/>
            <person name="Jarju S."/>
            <person name="Secka A."/>
            <person name="Antonio M."/>
            <person name="Oren A."/>
            <person name="Chaudhuri R.R."/>
            <person name="La Ragione R."/>
            <person name="Hildebrand F."/>
            <person name="Pallen M.J."/>
        </authorList>
    </citation>
    <scope>NUCLEOTIDE SEQUENCE</scope>
    <source>
        <strain evidence="1">23274</strain>
    </source>
</reference>
<gene>
    <name evidence="1" type="ORF">H9863_04125</name>
</gene>
<dbReference type="AlphaFoldDB" id="A0A9D1UZD0"/>
<accession>A0A9D1UZD0</accession>
<evidence type="ECO:0000313" key="1">
    <source>
        <dbReference type="EMBL" id="HIX03291.1"/>
    </source>
</evidence>
<dbReference type="Proteomes" id="UP000824202">
    <property type="component" value="Unassembled WGS sequence"/>
</dbReference>
<comment type="caution">
    <text evidence="1">The sequence shown here is derived from an EMBL/GenBank/DDBJ whole genome shotgun (WGS) entry which is preliminary data.</text>
</comment>